<dbReference type="InterPro" id="IPR009057">
    <property type="entry name" value="Homeodomain-like_sf"/>
</dbReference>
<dbReference type="PANTHER" id="PTHR46796:SF2">
    <property type="entry name" value="TRANSCRIPTIONAL REGULATORY PROTEIN"/>
    <property type="match status" value="1"/>
</dbReference>
<protein>
    <submittedName>
        <fullName evidence="6">AraC family transcriptional regulator</fullName>
    </submittedName>
</protein>
<keyword evidence="7" id="KW-1185">Reference proteome</keyword>
<dbReference type="EMBL" id="BOPA01000035">
    <property type="protein sequence ID" value="GIJ17991.1"/>
    <property type="molecule type" value="Genomic_DNA"/>
</dbReference>
<feature type="region of interest" description="Disordered" evidence="4">
    <location>
        <begin position="270"/>
        <end position="311"/>
    </location>
</feature>
<evidence type="ECO:0000256" key="1">
    <source>
        <dbReference type="ARBA" id="ARBA00023015"/>
    </source>
</evidence>
<evidence type="ECO:0000313" key="7">
    <source>
        <dbReference type="Proteomes" id="UP000647860"/>
    </source>
</evidence>
<name>A0ABQ4IJF5_9ACTN</name>
<dbReference type="SMART" id="SM00342">
    <property type="entry name" value="HTH_ARAC"/>
    <property type="match status" value="1"/>
</dbReference>
<evidence type="ECO:0000313" key="6">
    <source>
        <dbReference type="EMBL" id="GIJ17991.1"/>
    </source>
</evidence>
<dbReference type="SUPFAM" id="SSF46689">
    <property type="entry name" value="Homeodomain-like"/>
    <property type="match status" value="2"/>
</dbReference>
<feature type="compositionally biased region" description="Basic and acidic residues" evidence="4">
    <location>
        <begin position="275"/>
        <end position="287"/>
    </location>
</feature>
<reference evidence="6 7" key="1">
    <citation type="submission" date="2021-01" db="EMBL/GenBank/DDBJ databases">
        <title>Whole genome shotgun sequence of Verrucosispora gifhornensis NBRC 16317.</title>
        <authorList>
            <person name="Komaki H."/>
            <person name="Tamura T."/>
        </authorList>
    </citation>
    <scope>NUCLEOTIDE SEQUENCE [LARGE SCALE GENOMIC DNA]</scope>
    <source>
        <strain evidence="6 7">NBRC 16317</strain>
    </source>
</reference>
<dbReference type="Gene3D" id="1.10.10.60">
    <property type="entry name" value="Homeodomain-like"/>
    <property type="match status" value="2"/>
</dbReference>
<evidence type="ECO:0000259" key="5">
    <source>
        <dbReference type="PROSITE" id="PS01124"/>
    </source>
</evidence>
<dbReference type="Proteomes" id="UP000647860">
    <property type="component" value="Unassembled WGS sequence"/>
</dbReference>
<evidence type="ECO:0000256" key="2">
    <source>
        <dbReference type="ARBA" id="ARBA00023125"/>
    </source>
</evidence>
<organism evidence="6 7">
    <name type="scientific">Micromonospora gifhornensis</name>
    <dbReference type="NCBI Taxonomy" id="84594"/>
    <lineage>
        <taxon>Bacteria</taxon>
        <taxon>Bacillati</taxon>
        <taxon>Actinomycetota</taxon>
        <taxon>Actinomycetes</taxon>
        <taxon>Micromonosporales</taxon>
        <taxon>Micromonosporaceae</taxon>
        <taxon>Micromonospora</taxon>
    </lineage>
</organism>
<evidence type="ECO:0000256" key="4">
    <source>
        <dbReference type="SAM" id="MobiDB-lite"/>
    </source>
</evidence>
<gene>
    <name evidence="6" type="ORF">Vgi01_46750</name>
</gene>
<dbReference type="InterPro" id="IPR050204">
    <property type="entry name" value="AraC_XylS_family_regulators"/>
</dbReference>
<keyword evidence="2" id="KW-0238">DNA-binding</keyword>
<dbReference type="PROSITE" id="PS00041">
    <property type="entry name" value="HTH_ARAC_FAMILY_1"/>
    <property type="match status" value="1"/>
</dbReference>
<dbReference type="InterPro" id="IPR018062">
    <property type="entry name" value="HTH_AraC-typ_CS"/>
</dbReference>
<feature type="domain" description="HTH araC/xylS-type" evidence="5">
    <location>
        <begin position="26"/>
        <end position="124"/>
    </location>
</feature>
<evidence type="ECO:0000256" key="3">
    <source>
        <dbReference type="ARBA" id="ARBA00023163"/>
    </source>
</evidence>
<dbReference type="InterPro" id="IPR020449">
    <property type="entry name" value="Tscrpt_reg_AraC-type_HTH"/>
</dbReference>
<comment type="caution">
    <text evidence="6">The sequence shown here is derived from an EMBL/GenBank/DDBJ whole genome shotgun (WGS) entry which is preliminary data.</text>
</comment>
<keyword evidence="3" id="KW-0804">Transcription</keyword>
<dbReference type="PRINTS" id="PR00032">
    <property type="entry name" value="HTHARAC"/>
</dbReference>
<sequence length="311" mass="33768">MGSCLIPLAIGNGVEQMEESVELAVKRAIEMMHDNLGEQLTVEDLARAAMFSKFHFTRIFQRATGVSPARFLSALRLQRAKHLLKSTSLNVADISLRVGYNSVGTFSSRFTRSVGMPPTTYRRLAGFATDIPIDRSGRLGQPSTARVRGRILPGSDVAPGLIFVGMFADRIPEGRPVRCAVLPEPGRFTFDEVPSGSWYLLAQSVTGDPQQSVWDASQPEQRVSVASYGPLTVRPDTDIEAELTLQPAGALDPPVLLALLDVRKLALSMTGQDGTGRDGTGREESGRTETAPTELRPQRRFAAAQNHRPAA</sequence>
<dbReference type="PANTHER" id="PTHR46796">
    <property type="entry name" value="HTH-TYPE TRANSCRIPTIONAL ACTIVATOR RHAS-RELATED"/>
    <property type="match status" value="1"/>
</dbReference>
<proteinExistence type="predicted"/>
<dbReference type="Pfam" id="PF12833">
    <property type="entry name" value="HTH_18"/>
    <property type="match status" value="1"/>
</dbReference>
<keyword evidence="1" id="KW-0805">Transcription regulation</keyword>
<accession>A0ABQ4IJF5</accession>
<dbReference type="InterPro" id="IPR018060">
    <property type="entry name" value="HTH_AraC"/>
</dbReference>
<dbReference type="PROSITE" id="PS01124">
    <property type="entry name" value="HTH_ARAC_FAMILY_2"/>
    <property type="match status" value="1"/>
</dbReference>